<dbReference type="OrthoDB" id="654364at2"/>
<evidence type="ECO:0000313" key="6">
    <source>
        <dbReference type="EMBL" id="OQP63641.1"/>
    </source>
</evidence>
<feature type="modified residue" description="4-aspartylphosphate" evidence="4">
    <location>
        <position position="54"/>
    </location>
</feature>
<evidence type="ECO:0000256" key="2">
    <source>
        <dbReference type="ARBA" id="ARBA00023125"/>
    </source>
</evidence>
<dbReference type="PANTHER" id="PTHR43214">
    <property type="entry name" value="TWO-COMPONENT RESPONSE REGULATOR"/>
    <property type="match status" value="1"/>
</dbReference>
<dbReference type="SMART" id="SM00448">
    <property type="entry name" value="REC"/>
    <property type="match status" value="1"/>
</dbReference>
<dbReference type="EMBL" id="LWBP01000100">
    <property type="protein sequence ID" value="OQP63641.1"/>
    <property type="molecule type" value="Genomic_DNA"/>
</dbReference>
<accession>A0A1V9FZ44</accession>
<dbReference type="InterPro" id="IPR039420">
    <property type="entry name" value="WalR-like"/>
</dbReference>
<dbReference type="GO" id="GO:0000160">
    <property type="term" value="P:phosphorelay signal transduction system"/>
    <property type="evidence" value="ECO:0007669"/>
    <property type="project" value="InterPro"/>
</dbReference>
<keyword evidence="7" id="KW-1185">Reference proteome</keyword>
<evidence type="ECO:0000256" key="3">
    <source>
        <dbReference type="ARBA" id="ARBA00023163"/>
    </source>
</evidence>
<dbReference type="PANTHER" id="PTHR43214:SF41">
    <property type="entry name" value="NITRATE_NITRITE RESPONSE REGULATOR PROTEIN NARP"/>
    <property type="match status" value="1"/>
</dbReference>
<keyword evidence="3" id="KW-0804">Transcription</keyword>
<dbReference type="PROSITE" id="PS50110">
    <property type="entry name" value="RESPONSE_REGULATORY"/>
    <property type="match status" value="1"/>
</dbReference>
<dbReference type="InterPro" id="IPR001789">
    <property type="entry name" value="Sig_transdc_resp-reg_receiver"/>
</dbReference>
<dbReference type="InterPro" id="IPR011006">
    <property type="entry name" value="CheY-like_superfamily"/>
</dbReference>
<protein>
    <recommendedName>
        <fullName evidence="5">Response regulatory domain-containing protein</fullName>
    </recommendedName>
</protein>
<keyword evidence="4" id="KW-0597">Phosphoprotein</keyword>
<evidence type="ECO:0000256" key="1">
    <source>
        <dbReference type="ARBA" id="ARBA00023015"/>
    </source>
</evidence>
<feature type="domain" description="Response regulatory" evidence="5">
    <location>
        <begin position="3"/>
        <end position="119"/>
    </location>
</feature>
<keyword evidence="2" id="KW-0238">DNA-binding</keyword>
<dbReference type="InterPro" id="IPR058245">
    <property type="entry name" value="NreC/VraR/RcsB-like_REC"/>
</dbReference>
<evidence type="ECO:0000313" key="7">
    <source>
        <dbReference type="Proteomes" id="UP000192276"/>
    </source>
</evidence>
<dbReference type="Proteomes" id="UP000192276">
    <property type="component" value="Unassembled WGS sequence"/>
</dbReference>
<name>A0A1V9FZ44_9BACT</name>
<reference evidence="7" key="1">
    <citation type="submission" date="2016-04" db="EMBL/GenBank/DDBJ databases">
        <authorList>
            <person name="Chen L."/>
            <person name="Zhuang W."/>
            <person name="Wang G."/>
        </authorList>
    </citation>
    <scope>NUCLEOTIDE SEQUENCE [LARGE SCALE GENOMIC DNA]</scope>
    <source>
        <strain evidence="7">208</strain>
    </source>
</reference>
<dbReference type="SUPFAM" id="SSF52172">
    <property type="entry name" value="CheY-like"/>
    <property type="match status" value="1"/>
</dbReference>
<gene>
    <name evidence="6" type="ORF">A4R26_16855</name>
</gene>
<dbReference type="RefSeq" id="WP_081163718.1">
    <property type="nucleotide sequence ID" value="NZ_LWBP01000100.1"/>
</dbReference>
<evidence type="ECO:0000259" key="5">
    <source>
        <dbReference type="PROSITE" id="PS50110"/>
    </source>
</evidence>
<dbReference type="STRING" id="550983.A4R26_16855"/>
<keyword evidence="1" id="KW-0805">Transcription regulation</keyword>
<comment type="caution">
    <text evidence="6">The sequence shown here is derived from an EMBL/GenBank/DDBJ whole genome shotgun (WGS) entry which is preliminary data.</text>
</comment>
<sequence length="140" mass="15488">MIKVIIADDHKLVREAWNLLLSRDKRLSIIAICENGSQVIDACKTLSPDVVLMDINMEPISGIEATRAIRDFTDDIRIIGISVHTDLPYVSALMHAGANGYVTKNSSGDEMVKAIMLVMDGKQYFCKEIADVLDSNTFSK</sequence>
<dbReference type="GO" id="GO:0003677">
    <property type="term" value="F:DNA binding"/>
    <property type="evidence" value="ECO:0007669"/>
    <property type="project" value="UniProtKB-KW"/>
</dbReference>
<dbReference type="CDD" id="cd17535">
    <property type="entry name" value="REC_NarL-like"/>
    <property type="match status" value="1"/>
</dbReference>
<dbReference type="Gene3D" id="3.40.50.2300">
    <property type="match status" value="1"/>
</dbReference>
<evidence type="ECO:0000256" key="4">
    <source>
        <dbReference type="PROSITE-ProRule" id="PRU00169"/>
    </source>
</evidence>
<dbReference type="AlphaFoldDB" id="A0A1V9FZ44"/>
<organism evidence="6 7">
    <name type="scientific">Niastella populi</name>
    <dbReference type="NCBI Taxonomy" id="550983"/>
    <lineage>
        <taxon>Bacteria</taxon>
        <taxon>Pseudomonadati</taxon>
        <taxon>Bacteroidota</taxon>
        <taxon>Chitinophagia</taxon>
        <taxon>Chitinophagales</taxon>
        <taxon>Chitinophagaceae</taxon>
        <taxon>Niastella</taxon>
    </lineage>
</organism>
<dbReference type="Pfam" id="PF00072">
    <property type="entry name" value="Response_reg"/>
    <property type="match status" value="1"/>
</dbReference>
<proteinExistence type="predicted"/>